<dbReference type="AlphaFoldDB" id="A0A8H8P3W2"/>
<dbReference type="Proteomes" id="UP000650533">
    <property type="component" value="Chromosome 12"/>
</dbReference>
<evidence type="ECO:0000259" key="2">
    <source>
        <dbReference type="PROSITE" id="PS50158"/>
    </source>
</evidence>
<dbReference type="Pfam" id="PF14223">
    <property type="entry name" value="Retrotran_gag_2"/>
    <property type="match status" value="1"/>
</dbReference>
<accession>A0A8H8P3W2</accession>
<dbReference type="InterPro" id="IPR001878">
    <property type="entry name" value="Znf_CCHC"/>
</dbReference>
<sequence length="174" mass="19171">MKTLGEPVSDLMMAQIMMNALPPTYAIVNTVIQTTNQASAVTPLMVKEVALKEEEHFQNIECKIVELELKKPQKKNKGPACLNCGKPSHLKQECWAAGGGAKGTGPRQKNELSEAVIKEVLHIPKLQANLMLVQELVNNRTEVAFGKDYGAVLVQIRDKVPRLVMLVKLIDSTN</sequence>
<protein>
    <submittedName>
        <fullName evidence="3">Copia-like polyprotein/retrotransposon</fullName>
    </submittedName>
</protein>
<evidence type="ECO:0000313" key="3">
    <source>
        <dbReference type="EMBL" id="QRW24745.1"/>
    </source>
</evidence>
<dbReference type="PROSITE" id="PS50158">
    <property type="entry name" value="ZF_CCHC"/>
    <property type="match status" value="1"/>
</dbReference>
<dbReference type="GO" id="GO:0008270">
    <property type="term" value="F:zinc ion binding"/>
    <property type="evidence" value="ECO:0007669"/>
    <property type="project" value="UniProtKB-KW"/>
</dbReference>
<proteinExistence type="predicted"/>
<evidence type="ECO:0000313" key="4">
    <source>
        <dbReference type="Proteomes" id="UP000650533"/>
    </source>
</evidence>
<gene>
    <name evidence="3" type="ORF">RhiXN_11657</name>
</gene>
<keyword evidence="1" id="KW-0479">Metal-binding</keyword>
<name>A0A8H8P3W2_9AGAM</name>
<reference evidence="3" key="1">
    <citation type="submission" date="2020-05" db="EMBL/GenBank/DDBJ databases">
        <title>Evolutionary and genomic comparisons of hybrid uninucleate and nonhybrid Rhizoctonia fungi.</title>
        <authorList>
            <person name="Li C."/>
            <person name="Chen X."/>
        </authorList>
    </citation>
    <scope>NUCLEOTIDE SEQUENCE</scope>
    <source>
        <strain evidence="3">AG-1 IA</strain>
    </source>
</reference>
<dbReference type="KEGG" id="rsx:RhiXN_11657"/>
<keyword evidence="1" id="KW-0862">Zinc</keyword>
<organism evidence="3 4">
    <name type="scientific">Rhizoctonia solani</name>
    <dbReference type="NCBI Taxonomy" id="456999"/>
    <lineage>
        <taxon>Eukaryota</taxon>
        <taxon>Fungi</taxon>
        <taxon>Dikarya</taxon>
        <taxon>Basidiomycota</taxon>
        <taxon>Agaricomycotina</taxon>
        <taxon>Agaricomycetes</taxon>
        <taxon>Cantharellales</taxon>
        <taxon>Ceratobasidiaceae</taxon>
        <taxon>Rhizoctonia</taxon>
    </lineage>
</organism>
<evidence type="ECO:0000256" key="1">
    <source>
        <dbReference type="PROSITE-ProRule" id="PRU00047"/>
    </source>
</evidence>
<dbReference type="GeneID" id="67033935"/>
<dbReference type="RefSeq" id="XP_043184982.1">
    <property type="nucleotide sequence ID" value="XM_043331472.1"/>
</dbReference>
<dbReference type="GO" id="GO:0003676">
    <property type="term" value="F:nucleic acid binding"/>
    <property type="evidence" value="ECO:0007669"/>
    <property type="project" value="InterPro"/>
</dbReference>
<dbReference type="EMBL" id="CP059669">
    <property type="protein sequence ID" value="QRW24745.1"/>
    <property type="molecule type" value="Genomic_DNA"/>
</dbReference>
<keyword evidence="1" id="KW-0863">Zinc-finger</keyword>
<feature type="domain" description="CCHC-type" evidence="2">
    <location>
        <begin position="81"/>
        <end position="94"/>
    </location>
</feature>